<dbReference type="PANTHER" id="PTHR42760">
    <property type="entry name" value="SHORT-CHAIN DEHYDROGENASES/REDUCTASES FAMILY MEMBER"/>
    <property type="match status" value="1"/>
</dbReference>
<reference evidence="4" key="1">
    <citation type="journal article" date="2012" name="MBio">
        <title>Comparative genome analysis of Trichophyton rubrum and related dermatophytes reveals candidate genes involved in infection.</title>
        <authorList>
            <person name="Martinez D.A."/>
            <person name="Oliver B.G."/>
            <person name="Graeser Y."/>
            <person name="Goldberg J.M."/>
            <person name="Li W."/>
            <person name="Martinez-Rossi N.M."/>
            <person name="Monod M."/>
            <person name="Shelest E."/>
            <person name="Barton R.C."/>
            <person name="Birch E."/>
            <person name="Brakhage A.A."/>
            <person name="Chen Z."/>
            <person name="Gurr S.J."/>
            <person name="Heiman D."/>
            <person name="Heitman J."/>
            <person name="Kosti I."/>
            <person name="Rossi A."/>
            <person name="Saif S."/>
            <person name="Samalova M."/>
            <person name="Saunders C.W."/>
            <person name="Shea T."/>
            <person name="Summerbell R.C."/>
            <person name="Xu J."/>
            <person name="Young S."/>
            <person name="Zeng Q."/>
            <person name="Birren B.W."/>
            <person name="Cuomo C.A."/>
            <person name="White T.C."/>
        </authorList>
    </citation>
    <scope>NUCLEOTIDE SEQUENCE [LARGE SCALE GENOMIC DNA]</scope>
    <source>
        <strain evidence="4">ATCC MYA-4604 / CBS 118893</strain>
    </source>
</reference>
<name>E4UQT2_ARTGP</name>
<evidence type="ECO:0000313" key="4">
    <source>
        <dbReference type="Proteomes" id="UP000002669"/>
    </source>
</evidence>
<dbReference type="AlphaFoldDB" id="E4UQT2"/>
<evidence type="ECO:0000256" key="1">
    <source>
        <dbReference type="ARBA" id="ARBA00006484"/>
    </source>
</evidence>
<dbReference type="SUPFAM" id="SSF51735">
    <property type="entry name" value="NAD(P)-binding Rossmann-fold domains"/>
    <property type="match status" value="1"/>
</dbReference>
<dbReference type="InParanoid" id="E4UQT2"/>
<dbReference type="GO" id="GO:0016616">
    <property type="term" value="F:oxidoreductase activity, acting on the CH-OH group of donors, NAD or NADP as acceptor"/>
    <property type="evidence" value="ECO:0007669"/>
    <property type="project" value="TreeGrafter"/>
</dbReference>
<organism evidence="4">
    <name type="scientific">Arthroderma gypseum (strain ATCC MYA-4604 / CBS 118893)</name>
    <name type="common">Microsporum gypseum</name>
    <dbReference type="NCBI Taxonomy" id="535722"/>
    <lineage>
        <taxon>Eukaryota</taxon>
        <taxon>Fungi</taxon>
        <taxon>Dikarya</taxon>
        <taxon>Ascomycota</taxon>
        <taxon>Pezizomycotina</taxon>
        <taxon>Eurotiomycetes</taxon>
        <taxon>Eurotiomycetidae</taxon>
        <taxon>Onygenales</taxon>
        <taxon>Arthrodermataceae</taxon>
        <taxon>Nannizzia</taxon>
    </lineage>
</organism>
<dbReference type="PRINTS" id="PR00080">
    <property type="entry name" value="SDRFAMILY"/>
</dbReference>
<dbReference type="OMA" id="VHMTKAM"/>
<dbReference type="STRING" id="535722.E4UQT2"/>
<gene>
    <name evidence="3" type="ORF">MGYG_03106</name>
</gene>
<evidence type="ECO:0000256" key="2">
    <source>
        <dbReference type="ARBA" id="ARBA00022857"/>
    </source>
</evidence>
<keyword evidence="4" id="KW-1185">Reference proteome</keyword>
<accession>E4UQT2</accession>
<dbReference type="eggNOG" id="KOG0725">
    <property type="taxonomic scope" value="Eukaryota"/>
</dbReference>
<dbReference type="VEuPathDB" id="FungiDB:MGYG_03106"/>
<dbReference type="Pfam" id="PF13561">
    <property type="entry name" value="adh_short_C2"/>
    <property type="match status" value="1"/>
</dbReference>
<dbReference type="CDD" id="cd05233">
    <property type="entry name" value="SDR_c"/>
    <property type="match status" value="1"/>
</dbReference>
<dbReference type="GeneID" id="10030890"/>
<evidence type="ECO:0000313" key="3">
    <source>
        <dbReference type="EMBL" id="EFR00100.1"/>
    </source>
</evidence>
<dbReference type="HOGENOM" id="CLU_010194_1_0_1"/>
<dbReference type="Gene3D" id="3.40.50.720">
    <property type="entry name" value="NAD(P)-binding Rossmann-like Domain"/>
    <property type="match status" value="1"/>
</dbReference>
<keyword evidence="2" id="KW-0521">NADP</keyword>
<dbReference type="InterPro" id="IPR036291">
    <property type="entry name" value="NAD(P)-bd_dom_sf"/>
</dbReference>
<sequence length="291" mass="30581">MATGARLQNKIAIVTGSSDGIGRAIALRYAAEGAYVVCADLAPESRAKANDGELLKPTHKALDEKYPAVSGGPFSHRSIFIKTDVSIDADVKALVSGCVKEYGRLDIMVNNAGIGPNYNHDPTLRLHETPEHSWDRIMGVNGKGVWLGCKYAAAQMLAQEPSSTGDRGWIINTASVMGLVGIQCGSAYSASKGAVVNLTRAVALEYGADRIHVNAIAPGFVQTPLMEDLAPQDSGNPVIEGIRTSFADKQPFESRLAKAEEVASVAVFLASEDASFVTGHTLAVDGGSLAP</sequence>
<comment type="similarity">
    <text evidence="1">Belongs to the short-chain dehydrogenases/reductases (SDR) family.</text>
</comment>
<dbReference type="EMBL" id="DS989823">
    <property type="protein sequence ID" value="EFR00100.1"/>
    <property type="molecule type" value="Genomic_DNA"/>
</dbReference>
<dbReference type="RefSeq" id="XP_003175582.1">
    <property type="nucleotide sequence ID" value="XM_003175534.1"/>
</dbReference>
<dbReference type="Proteomes" id="UP000002669">
    <property type="component" value="Unassembled WGS sequence"/>
</dbReference>
<dbReference type="InterPro" id="IPR002347">
    <property type="entry name" value="SDR_fam"/>
</dbReference>
<dbReference type="PANTHER" id="PTHR42760:SF124">
    <property type="entry name" value="SHORT-CHAIN DEHYDROGENASE_REDUCTASE"/>
    <property type="match status" value="1"/>
</dbReference>
<dbReference type="PROSITE" id="PS00061">
    <property type="entry name" value="ADH_SHORT"/>
    <property type="match status" value="1"/>
</dbReference>
<dbReference type="PRINTS" id="PR00081">
    <property type="entry name" value="GDHRDH"/>
</dbReference>
<dbReference type="OrthoDB" id="4171401at2759"/>
<dbReference type="InterPro" id="IPR020904">
    <property type="entry name" value="Sc_DH/Rdtase_CS"/>
</dbReference>
<proteinExistence type="inferred from homology"/>
<dbReference type="FunFam" id="3.40.50.720:FF:000084">
    <property type="entry name" value="Short-chain dehydrogenase reductase"/>
    <property type="match status" value="1"/>
</dbReference>
<protein>
    <submittedName>
        <fullName evidence="3">Glucose 1-dehydrogenase 2</fullName>
    </submittedName>
</protein>